<dbReference type="Gene3D" id="1.10.10.60">
    <property type="entry name" value="Homeodomain-like"/>
    <property type="match status" value="1"/>
</dbReference>
<dbReference type="AlphaFoldDB" id="A0A9P0KH49"/>
<keyword evidence="3" id="KW-1185">Reference proteome</keyword>
<dbReference type="Proteomes" id="UP001152888">
    <property type="component" value="Unassembled WGS sequence"/>
</dbReference>
<dbReference type="EMBL" id="CAKOFQ010006801">
    <property type="protein sequence ID" value="CAH1972643.1"/>
    <property type="molecule type" value="Genomic_DNA"/>
</dbReference>
<evidence type="ECO:0000313" key="2">
    <source>
        <dbReference type="EMBL" id="CAH1972643.1"/>
    </source>
</evidence>
<dbReference type="GO" id="GO:0005634">
    <property type="term" value="C:nucleus"/>
    <property type="evidence" value="ECO:0007669"/>
    <property type="project" value="TreeGrafter"/>
</dbReference>
<reference evidence="2" key="1">
    <citation type="submission" date="2022-03" db="EMBL/GenBank/DDBJ databases">
        <authorList>
            <person name="Sayadi A."/>
        </authorList>
    </citation>
    <scope>NUCLEOTIDE SEQUENCE</scope>
</reference>
<feature type="domain" description="MADF" evidence="1">
    <location>
        <begin position="13"/>
        <end position="93"/>
    </location>
</feature>
<gene>
    <name evidence="2" type="ORF">ACAOBT_LOCUS10117</name>
</gene>
<dbReference type="PANTHER" id="PTHR12243:SF60">
    <property type="entry name" value="SI:CH211-15D5.12-RELATED"/>
    <property type="match status" value="1"/>
</dbReference>
<dbReference type="GO" id="GO:0005667">
    <property type="term" value="C:transcription regulator complex"/>
    <property type="evidence" value="ECO:0007669"/>
    <property type="project" value="TreeGrafter"/>
</dbReference>
<evidence type="ECO:0000259" key="1">
    <source>
        <dbReference type="PROSITE" id="PS51029"/>
    </source>
</evidence>
<dbReference type="OrthoDB" id="1937912at2759"/>
<dbReference type="InterPro" id="IPR039353">
    <property type="entry name" value="TF_Adf1"/>
</dbReference>
<protein>
    <recommendedName>
        <fullName evidence="1">MADF domain-containing protein</fullName>
    </recommendedName>
</protein>
<dbReference type="PANTHER" id="PTHR12243">
    <property type="entry name" value="MADF DOMAIN TRANSCRIPTION FACTOR"/>
    <property type="match status" value="1"/>
</dbReference>
<dbReference type="SMART" id="SM00595">
    <property type="entry name" value="MADF"/>
    <property type="match status" value="1"/>
</dbReference>
<dbReference type="Pfam" id="PF10545">
    <property type="entry name" value="MADF_DNA_bdg"/>
    <property type="match status" value="1"/>
</dbReference>
<dbReference type="InterPro" id="IPR006578">
    <property type="entry name" value="MADF-dom"/>
</dbReference>
<sequence>MSQFINKREKDELLIELVKSNRSIYDASDKNYKNNIEKDKCWEKISEMIEMSVSECKKRWKSLRDQYNKKKKDYRGTRCSHKAFNVSLMIMDM</sequence>
<organism evidence="2 3">
    <name type="scientific">Acanthoscelides obtectus</name>
    <name type="common">Bean weevil</name>
    <name type="synonym">Bruchus obtectus</name>
    <dbReference type="NCBI Taxonomy" id="200917"/>
    <lineage>
        <taxon>Eukaryota</taxon>
        <taxon>Metazoa</taxon>
        <taxon>Ecdysozoa</taxon>
        <taxon>Arthropoda</taxon>
        <taxon>Hexapoda</taxon>
        <taxon>Insecta</taxon>
        <taxon>Pterygota</taxon>
        <taxon>Neoptera</taxon>
        <taxon>Endopterygota</taxon>
        <taxon>Coleoptera</taxon>
        <taxon>Polyphaga</taxon>
        <taxon>Cucujiformia</taxon>
        <taxon>Chrysomeloidea</taxon>
        <taxon>Chrysomelidae</taxon>
        <taxon>Bruchinae</taxon>
        <taxon>Bruchini</taxon>
        <taxon>Acanthoscelides</taxon>
    </lineage>
</organism>
<evidence type="ECO:0000313" key="3">
    <source>
        <dbReference type="Proteomes" id="UP001152888"/>
    </source>
</evidence>
<name>A0A9P0KH49_ACAOB</name>
<comment type="caution">
    <text evidence="2">The sequence shown here is derived from an EMBL/GenBank/DDBJ whole genome shotgun (WGS) entry which is preliminary data.</text>
</comment>
<dbReference type="PROSITE" id="PS51029">
    <property type="entry name" value="MADF"/>
    <property type="match status" value="1"/>
</dbReference>
<dbReference type="GO" id="GO:0006357">
    <property type="term" value="P:regulation of transcription by RNA polymerase II"/>
    <property type="evidence" value="ECO:0007669"/>
    <property type="project" value="TreeGrafter"/>
</dbReference>
<proteinExistence type="predicted"/>
<accession>A0A9P0KH49</accession>